<evidence type="ECO:0000256" key="2">
    <source>
        <dbReference type="ARBA" id="ARBA00022729"/>
    </source>
</evidence>
<protein>
    <recommendedName>
        <fullName evidence="1">Parvulin-like PPIase</fullName>
    </recommendedName>
    <alternativeName>
        <fullName evidence="3">Peptidyl-prolyl cis-trans isomerase plp</fullName>
    </alternativeName>
    <alternativeName>
        <fullName evidence="4">Rotamase plp</fullName>
    </alternativeName>
</protein>
<dbReference type="InterPro" id="IPR006311">
    <property type="entry name" value="TAT_signal"/>
</dbReference>
<dbReference type="PANTHER" id="PTHR47637">
    <property type="entry name" value="CHAPERONE SURA"/>
    <property type="match status" value="1"/>
</dbReference>
<evidence type="ECO:0000313" key="9">
    <source>
        <dbReference type="Proteomes" id="UP000199377"/>
    </source>
</evidence>
<feature type="signal peptide" evidence="6">
    <location>
        <begin position="1"/>
        <end position="29"/>
    </location>
</feature>
<dbReference type="PROSITE" id="PS50198">
    <property type="entry name" value="PPIC_PPIASE_2"/>
    <property type="match status" value="1"/>
</dbReference>
<dbReference type="Pfam" id="PF00639">
    <property type="entry name" value="Rotamase"/>
    <property type="match status" value="1"/>
</dbReference>
<gene>
    <name evidence="8" type="ORF">SAMN05216258_109113</name>
</gene>
<evidence type="ECO:0000256" key="6">
    <source>
        <dbReference type="SAM" id="SignalP"/>
    </source>
</evidence>
<evidence type="ECO:0000256" key="4">
    <source>
        <dbReference type="ARBA" id="ARBA00031484"/>
    </source>
</evidence>
<dbReference type="EMBL" id="FOQH01000009">
    <property type="protein sequence ID" value="SFI76822.1"/>
    <property type="molecule type" value="Genomic_DNA"/>
</dbReference>
<dbReference type="Gene3D" id="3.10.50.40">
    <property type="match status" value="1"/>
</dbReference>
<dbReference type="RefSeq" id="WP_143103389.1">
    <property type="nucleotide sequence ID" value="NZ_FOQH01000009.1"/>
</dbReference>
<dbReference type="PANTHER" id="PTHR47637:SF1">
    <property type="entry name" value="CHAPERONE SURA"/>
    <property type="match status" value="1"/>
</dbReference>
<feature type="chain" id="PRO_5011601038" description="Parvulin-like PPIase" evidence="6">
    <location>
        <begin position="30"/>
        <end position="319"/>
    </location>
</feature>
<dbReference type="STRING" id="1114924.SAMN05216258_109113"/>
<dbReference type="SUPFAM" id="SSF109998">
    <property type="entry name" value="Triger factor/SurA peptide-binding domain-like"/>
    <property type="match status" value="1"/>
</dbReference>
<feature type="domain" description="PpiC" evidence="7">
    <location>
        <begin position="178"/>
        <end position="274"/>
    </location>
</feature>
<evidence type="ECO:0000256" key="1">
    <source>
        <dbReference type="ARBA" id="ARBA00018370"/>
    </source>
</evidence>
<dbReference type="InterPro" id="IPR027304">
    <property type="entry name" value="Trigger_fact/SurA_dom_sf"/>
</dbReference>
<dbReference type="AlphaFoldDB" id="A0A1I3KWF5"/>
<sequence length="319" mass="33968">MTPISSRPGRRARALLAGLAAALALLAAAAPQARAQAAPDAFAAAAFVNGRAVTNFDVDQRQKLIAIAGAGADDRETALQSVIDDRLKRGAAEAAGIRIPPEEIEAALGRFAASLGVSGPAALEARLSRAGVSLPVAREFIETELLWSALVRRDFLPGVQVTEAEVDAQIEAMGLDKRVSYSMGEIAVPDEGDPVAKRDEVQQWVEELRAGADFEAMARARSRSRTAAEGGRIGWVPASELPGALAAILAQLPAGGVTDALTAQGAVVVLKVFDKREEPRELSAEDRDQIRAQMLEQRLARQAEGRLQQLRARAYVERR</sequence>
<dbReference type="Proteomes" id="UP000199377">
    <property type="component" value="Unassembled WGS sequence"/>
</dbReference>
<keyword evidence="5 8" id="KW-0413">Isomerase</keyword>
<dbReference type="GO" id="GO:0003755">
    <property type="term" value="F:peptidyl-prolyl cis-trans isomerase activity"/>
    <property type="evidence" value="ECO:0007669"/>
    <property type="project" value="UniProtKB-KW"/>
</dbReference>
<evidence type="ECO:0000313" key="8">
    <source>
        <dbReference type="EMBL" id="SFI76822.1"/>
    </source>
</evidence>
<evidence type="ECO:0000256" key="5">
    <source>
        <dbReference type="PROSITE-ProRule" id="PRU00278"/>
    </source>
</evidence>
<dbReference type="SUPFAM" id="SSF54534">
    <property type="entry name" value="FKBP-like"/>
    <property type="match status" value="1"/>
</dbReference>
<accession>A0A1I3KWF5</accession>
<dbReference type="PROSITE" id="PS51318">
    <property type="entry name" value="TAT"/>
    <property type="match status" value="1"/>
</dbReference>
<dbReference type="InterPro" id="IPR050280">
    <property type="entry name" value="OMP_Chaperone_SurA"/>
</dbReference>
<proteinExistence type="predicted"/>
<reference evidence="8 9" key="1">
    <citation type="submission" date="2016-10" db="EMBL/GenBank/DDBJ databases">
        <authorList>
            <person name="de Groot N.N."/>
        </authorList>
    </citation>
    <scope>NUCLEOTIDE SEQUENCE [LARGE SCALE GENOMIC DNA]</scope>
    <source>
        <strain evidence="8 9">CGMCC 1.11030</strain>
    </source>
</reference>
<dbReference type="OrthoDB" id="9791746at2"/>
<dbReference type="Gene3D" id="1.10.4030.10">
    <property type="entry name" value="Porin chaperone SurA, peptide-binding domain"/>
    <property type="match status" value="1"/>
</dbReference>
<keyword evidence="9" id="KW-1185">Reference proteome</keyword>
<dbReference type="InterPro" id="IPR046357">
    <property type="entry name" value="PPIase_dom_sf"/>
</dbReference>
<name>A0A1I3KWF5_9RHOB</name>
<keyword evidence="2 6" id="KW-0732">Signal</keyword>
<dbReference type="InterPro" id="IPR000297">
    <property type="entry name" value="PPIase_PpiC"/>
</dbReference>
<organism evidence="8 9">
    <name type="scientific">Albimonas pacifica</name>
    <dbReference type="NCBI Taxonomy" id="1114924"/>
    <lineage>
        <taxon>Bacteria</taxon>
        <taxon>Pseudomonadati</taxon>
        <taxon>Pseudomonadota</taxon>
        <taxon>Alphaproteobacteria</taxon>
        <taxon>Rhodobacterales</taxon>
        <taxon>Paracoccaceae</taxon>
        <taxon>Albimonas</taxon>
    </lineage>
</organism>
<evidence type="ECO:0000256" key="3">
    <source>
        <dbReference type="ARBA" id="ARBA00030642"/>
    </source>
</evidence>
<keyword evidence="5" id="KW-0697">Rotamase</keyword>
<evidence type="ECO:0000259" key="7">
    <source>
        <dbReference type="PROSITE" id="PS50198"/>
    </source>
</evidence>